<dbReference type="InterPro" id="IPR007499">
    <property type="entry name" value="ERF_bacteria_virus"/>
</dbReference>
<organism evidence="1 2">
    <name type="scientific">Vibrio phage vB_VpP_BT-1011</name>
    <dbReference type="NCBI Taxonomy" id="2799672"/>
    <lineage>
        <taxon>Viruses</taxon>
        <taxon>Duplodnaviria</taxon>
        <taxon>Heunggongvirae</taxon>
        <taxon>Uroviricota</taxon>
        <taxon>Caudoviricetes</taxon>
        <taxon>Tieomvirus</taxon>
        <taxon>Tieomvirus BT1011</taxon>
    </lineage>
</organism>
<proteinExistence type="predicted"/>
<evidence type="ECO:0000313" key="2">
    <source>
        <dbReference type="Proteomes" id="UP000683424"/>
    </source>
</evidence>
<sequence>MSDFYSKLIKVQATLNAPKGQYNSFGKYAYRSCEDIMGAVKPLLAEHGLVQFVSDEIVLIGDRYYVKATVTVTDGKESHTATAFARESLQKKGMDDAQITGATSSYARKYALNGMYNIDDTKDADTNEYRQQATQKANQAVKQQATGFNPQECLSKFVNLASSADMETLQSSFKQVWTSLKGYPEQSKAKEVYDLRKSELENSQEQING</sequence>
<protein>
    <submittedName>
        <fullName evidence="1">Recombination protein</fullName>
    </submittedName>
</protein>
<accession>A0A8F2XWZ3</accession>
<dbReference type="Pfam" id="PF04404">
    <property type="entry name" value="ERF"/>
    <property type="match status" value="1"/>
</dbReference>
<dbReference type="Proteomes" id="UP000683424">
    <property type="component" value="Segment"/>
</dbReference>
<gene>
    <name evidence="1" type="ORF">vBVpPBT1011_0038</name>
</gene>
<keyword evidence="2" id="KW-1185">Reference proteome</keyword>
<reference evidence="1" key="1">
    <citation type="submission" date="2020-09" db="EMBL/GenBank/DDBJ databases">
        <authorList>
            <person name="Gao C."/>
            <person name="Qiu Z."/>
        </authorList>
    </citation>
    <scope>NUCLEOTIDE SEQUENCE</scope>
</reference>
<name>A0A8F2XWZ3_9CAUD</name>
<dbReference type="EMBL" id="MW009675">
    <property type="protein sequence ID" value="QWX10237.1"/>
    <property type="molecule type" value="Genomic_DNA"/>
</dbReference>
<evidence type="ECO:0000313" key="1">
    <source>
        <dbReference type="EMBL" id="QWX10237.1"/>
    </source>
</evidence>